<keyword evidence="2" id="KW-1185">Reference proteome</keyword>
<proteinExistence type="predicted"/>
<name>A0AAN9JMQ6_CLITE</name>
<organism evidence="1 2">
    <name type="scientific">Clitoria ternatea</name>
    <name type="common">Butterfly pea</name>
    <dbReference type="NCBI Taxonomy" id="43366"/>
    <lineage>
        <taxon>Eukaryota</taxon>
        <taxon>Viridiplantae</taxon>
        <taxon>Streptophyta</taxon>
        <taxon>Embryophyta</taxon>
        <taxon>Tracheophyta</taxon>
        <taxon>Spermatophyta</taxon>
        <taxon>Magnoliopsida</taxon>
        <taxon>eudicotyledons</taxon>
        <taxon>Gunneridae</taxon>
        <taxon>Pentapetalae</taxon>
        <taxon>rosids</taxon>
        <taxon>fabids</taxon>
        <taxon>Fabales</taxon>
        <taxon>Fabaceae</taxon>
        <taxon>Papilionoideae</taxon>
        <taxon>50 kb inversion clade</taxon>
        <taxon>NPAAA clade</taxon>
        <taxon>indigoferoid/millettioid clade</taxon>
        <taxon>Phaseoleae</taxon>
        <taxon>Clitoria</taxon>
    </lineage>
</organism>
<gene>
    <name evidence="1" type="ORF">RJT34_12729</name>
</gene>
<dbReference type="AlphaFoldDB" id="A0AAN9JMQ6"/>
<dbReference type="EMBL" id="JAYKXN010000003">
    <property type="protein sequence ID" value="KAK7301853.1"/>
    <property type="molecule type" value="Genomic_DNA"/>
</dbReference>
<evidence type="ECO:0000313" key="1">
    <source>
        <dbReference type="EMBL" id="KAK7301853.1"/>
    </source>
</evidence>
<protein>
    <submittedName>
        <fullName evidence="1">Uncharacterized protein</fullName>
    </submittedName>
</protein>
<dbReference type="Proteomes" id="UP001359559">
    <property type="component" value="Unassembled WGS sequence"/>
</dbReference>
<evidence type="ECO:0000313" key="2">
    <source>
        <dbReference type="Proteomes" id="UP001359559"/>
    </source>
</evidence>
<sequence length="85" mass="8974">MVVNAGRLAGRRRLALVGSVRGLRDSRRSTLSGERQIGEEIRPGPVGLIVEGSNHPHALGGVVGSGWASHCGKPEEMKGDGFFIN</sequence>
<comment type="caution">
    <text evidence="1">The sequence shown here is derived from an EMBL/GenBank/DDBJ whole genome shotgun (WGS) entry which is preliminary data.</text>
</comment>
<reference evidence="1 2" key="1">
    <citation type="submission" date="2024-01" db="EMBL/GenBank/DDBJ databases">
        <title>The genomes of 5 underutilized Papilionoideae crops provide insights into root nodulation and disease resistance.</title>
        <authorList>
            <person name="Yuan L."/>
        </authorList>
    </citation>
    <scope>NUCLEOTIDE SEQUENCE [LARGE SCALE GENOMIC DNA]</scope>
    <source>
        <strain evidence="1">LY-2023</strain>
        <tissue evidence="1">Leaf</tissue>
    </source>
</reference>
<accession>A0AAN9JMQ6</accession>